<dbReference type="AlphaFoldDB" id="A0A845QDD0"/>
<protein>
    <submittedName>
        <fullName evidence="2">DUF2065 family protein</fullName>
    </submittedName>
</protein>
<dbReference type="Proteomes" id="UP000470384">
    <property type="component" value="Unassembled WGS sequence"/>
</dbReference>
<evidence type="ECO:0000256" key="1">
    <source>
        <dbReference type="SAM" id="Phobius"/>
    </source>
</evidence>
<dbReference type="Pfam" id="PF09838">
    <property type="entry name" value="DUF2065"/>
    <property type="match status" value="1"/>
</dbReference>
<evidence type="ECO:0000313" key="2">
    <source>
        <dbReference type="EMBL" id="NBG96583.1"/>
    </source>
</evidence>
<feature type="transmembrane region" description="Helical" evidence="1">
    <location>
        <begin position="39"/>
        <end position="59"/>
    </location>
</feature>
<keyword evidence="3" id="KW-1185">Reference proteome</keyword>
<dbReference type="OrthoDB" id="9815199at2"/>
<dbReference type="GeneID" id="300654053"/>
<proteinExistence type="predicted"/>
<keyword evidence="1" id="KW-0472">Membrane</keyword>
<dbReference type="PANTHER" id="PTHR38602:SF1">
    <property type="entry name" value="INNER MEMBRANE PROTEIN"/>
    <property type="match status" value="1"/>
</dbReference>
<sequence>MSDLVVAIGLVFIIEGLAYAAFPGAIRRMLRMVEATPDSSLRVTGLLAAVTGLAIVWLVRG</sequence>
<evidence type="ECO:0000313" key="3">
    <source>
        <dbReference type="Proteomes" id="UP000470384"/>
    </source>
</evidence>
<gene>
    <name evidence="2" type="ORF">GTQ45_12645</name>
</gene>
<accession>A0A845QDD0</accession>
<dbReference type="InterPro" id="IPR019201">
    <property type="entry name" value="DUF2065"/>
</dbReference>
<dbReference type="PANTHER" id="PTHR38602">
    <property type="entry name" value="INNER MEMBRANE PROTEIN-RELATED"/>
    <property type="match status" value="1"/>
</dbReference>
<dbReference type="EMBL" id="WXYQ01000009">
    <property type="protein sequence ID" value="NBG96583.1"/>
    <property type="molecule type" value="Genomic_DNA"/>
</dbReference>
<organism evidence="2 3">
    <name type="scientific">Pyruvatibacter mobilis</name>
    <dbReference type="NCBI Taxonomy" id="1712261"/>
    <lineage>
        <taxon>Bacteria</taxon>
        <taxon>Pseudomonadati</taxon>
        <taxon>Pseudomonadota</taxon>
        <taxon>Alphaproteobacteria</taxon>
        <taxon>Hyphomicrobiales</taxon>
        <taxon>Parvibaculaceae</taxon>
        <taxon>Pyruvatibacter</taxon>
    </lineage>
</organism>
<comment type="caution">
    <text evidence="2">The sequence shown here is derived from an EMBL/GenBank/DDBJ whole genome shotgun (WGS) entry which is preliminary data.</text>
</comment>
<keyword evidence="1" id="KW-1133">Transmembrane helix</keyword>
<dbReference type="RefSeq" id="WP_160588629.1">
    <property type="nucleotide sequence ID" value="NZ_BMHN01000001.1"/>
</dbReference>
<reference evidence="2 3" key="1">
    <citation type="journal article" date="2016" name="Int. J. Syst. Evol. Microbiol.">
        <title>Pyruvatibacter mobilis gen. nov., sp. nov., a marine bacterium from the culture broth of Picochlorum sp. 122.</title>
        <authorList>
            <person name="Wang G."/>
            <person name="Tang M."/>
            <person name="Wu H."/>
            <person name="Dai S."/>
            <person name="Li T."/>
            <person name="Chen C."/>
            <person name="He H."/>
            <person name="Fan J."/>
            <person name="Xiang W."/>
            <person name="Li X."/>
        </authorList>
    </citation>
    <scope>NUCLEOTIDE SEQUENCE [LARGE SCALE GENOMIC DNA]</scope>
    <source>
        <strain evidence="2 3">GYP-11</strain>
    </source>
</reference>
<name>A0A845QDD0_9HYPH</name>
<keyword evidence="1" id="KW-0812">Transmembrane</keyword>